<evidence type="ECO:0000256" key="1">
    <source>
        <dbReference type="ARBA" id="ARBA00022670"/>
    </source>
</evidence>
<dbReference type="EMBL" id="JAGHKO010000005">
    <property type="protein sequence ID" value="MBO9203111.1"/>
    <property type="molecule type" value="Genomic_DNA"/>
</dbReference>
<dbReference type="InterPro" id="IPR001387">
    <property type="entry name" value="Cro/C1-type_HTH"/>
</dbReference>
<organism evidence="7 8">
    <name type="scientific">Niastella soli</name>
    <dbReference type="NCBI Taxonomy" id="2821487"/>
    <lineage>
        <taxon>Bacteria</taxon>
        <taxon>Pseudomonadati</taxon>
        <taxon>Bacteroidota</taxon>
        <taxon>Chitinophagia</taxon>
        <taxon>Chitinophagales</taxon>
        <taxon>Chitinophagaceae</taxon>
        <taxon>Niastella</taxon>
    </lineage>
</organism>
<evidence type="ECO:0000313" key="8">
    <source>
        <dbReference type="Proteomes" id="UP000677244"/>
    </source>
</evidence>
<keyword evidence="2" id="KW-0378">Hydrolase</keyword>
<keyword evidence="3" id="KW-0805">Transcription regulation</keyword>
<dbReference type="Gene3D" id="2.10.109.10">
    <property type="entry name" value="Umud Fragment, subunit A"/>
    <property type="match status" value="1"/>
</dbReference>
<name>A0ABS3Z136_9BACT</name>
<evidence type="ECO:0000313" key="7">
    <source>
        <dbReference type="EMBL" id="MBO9203111.1"/>
    </source>
</evidence>
<gene>
    <name evidence="7" type="ORF">J7I42_22665</name>
</gene>
<dbReference type="Proteomes" id="UP000677244">
    <property type="component" value="Unassembled WGS sequence"/>
</dbReference>
<dbReference type="PROSITE" id="PS00501">
    <property type="entry name" value="SPASE_I_1"/>
    <property type="match status" value="1"/>
</dbReference>
<keyword evidence="1" id="KW-0645">Protease</keyword>
<protein>
    <submittedName>
        <fullName evidence="7">LexA family transcriptional regulator</fullName>
    </submittedName>
</protein>
<dbReference type="SUPFAM" id="SSF47413">
    <property type="entry name" value="lambda repressor-like DNA-binding domains"/>
    <property type="match status" value="1"/>
</dbReference>
<dbReference type="Pfam" id="PF00717">
    <property type="entry name" value="Peptidase_S24"/>
    <property type="match status" value="1"/>
</dbReference>
<feature type="domain" description="Peptidase S24/S26A/S26B/S26C" evidence="6">
    <location>
        <begin position="123"/>
        <end position="199"/>
    </location>
</feature>
<evidence type="ECO:0000259" key="6">
    <source>
        <dbReference type="Pfam" id="PF00717"/>
    </source>
</evidence>
<evidence type="ECO:0000256" key="5">
    <source>
        <dbReference type="ARBA" id="ARBA00023163"/>
    </source>
</evidence>
<evidence type="ECO:0000256" key="4">
    <source>
        <dbReference type="ARBA" id="ARBA00023125"/>
    </source>
</evidence>
<dbReference type="InterPro" id="IPR010982">
    <property type="entry name" value="Lambda_DNA-bd_dom_sf"/>
</dbReference>
<dbReference type="InterPro" id="IPR019756">
    <property type="entry name" value="Pept_S26A_signal_pept_1_Ser-AS"/>
</dbReference>
<dbReference type="SUPFAM" id="SSF51306">
    <property type="entry name" value="LexA/Signal peptidase"/>
    <property type="match status" value="1"/>
</dbReference>
<evidence type="ECO:0000256" key="2">
    <source>
        <dbReference type="ARBA" id="ARBA00022801"/>
    </source>
</evidence>
<keyword evidence="4" id="KW-0238">DNA-binding</keyword>
<evidence type="ECO:0000256" key="3">
    <source>
        <dbReference type="ARBA" id="ARBA00023015"/>
    </source>
</evidence>
<reference evidence="7 8" key="1">
    <citation type="submission" date="2021-03" db="EMBL/GenBank/DDBJ databases">
        <title>Assistant Professor.</title>
        <authorList>
            <person name="Huq M.A."/>
        </authorList>
    </citation>
    <scope>NUCLEOTIDE SEQUENCE [LARGE SCALE GENOMIC DNA]</scope>
    <source>
        <strain evidence="7 8">MAH-29</strain>
    </source>
</reference>
<dbReference type="InterPro" id="IPR039418">
    <property type="entry name" value="LexA-like"/>
</dbReference>
<dbReference type="CDD" id="cd00093">
    <property type="entry name" value="HTH_XRE"/>
    <property type="match status" value="1"/>
</dbReference>
<dbReference type="InterPro" id="IPR015927">
    <property type="entry name" value="Peptidase_S24_S26A/B/C"/>
</dbReference>
<dbReference type="PANTHER" id="PTHR40661:SF1">
    <property type="entry name" value="HTH CRO_C1-TYPE DOMAIN-CONTAINING PROTEIN"/>
    <property type="match status" value="1"/>
</dbReference>
<keyword evidence="5" id="KW-0804">Transcription</keyword>
<dbReference type="Gene3D" id="1.10.260.40">
    <property type="entry name" value="lambda repressor-like DNA-binding domains"/>
    <property type="match status" value="1"/>
</dbReference>
<proteinExistence type="predicted"/>
<keyword evidence="8" id="KW-1185">Reference proteome</keyword>
<dbReference type="PANTHER" id="PTHR40661">
    <property type="match status" value="1"/>
</dbReference>
<dbReference type="RefSeq" id="WP_209141164.1">
    <property type="nucleotide sequence ID" value="NZ_JAGHKO010000005.1"/>
</dbReference>
<dbReference type="CDD" id="cd06529">
    <property type="entry name" value="S24_LexA-like"/>
    <property type="match status" value="1"/>
</dbReference>
<sequence length="218" mass="24818">MTEIGLRLKMFRTRSGTKMHVIAKATGIAKETMYKWEKGTKPSNIVEYFKLKEYLNKMENRLEIEAFEMENQNPATLRLPLNTSESPSPQTDGKAASGTVIFTNGEPELIVDRINAPVLGVWDGCIQVNGHSMEPTFSYGCRIIVSRLSDTQLLNWGHYYYIIDTNWQGFVRRVYQGEKDNTIRLVSDNPDQSKYPPIERSLNQIVAFLTVGASITKF</sequence>
<accession>A0ABS3Z136</accession>
<comment type="caution">
    <text evidence="7">The sequence shown here is derived from an EMBL/GenBank/DDBJ whole genome shotgun (WGS) entry which is preliminary data.</text>
</comment>
<dbReference type="InterPro" id="IPR036286">
    <property type="entry name" value="LexA/Signal_pep-like_sf"/>
</dbReference>